<reference evidence="10 11" key="1">
    <citation type="journal article" date="2022" name="Allergy">
        <title>Genome assembly and annotation of Periplaneta americana reveal a comprehensive cockroach allergen profile.</title>
        <authorList>
            <person name="Wang L."/>
            <person name="Xiong Q."/>
            <person name="Saelim N."/>
            <person name="Wang L."/>
            <person name="Nong W."/>
            <person name="Wan A.T."/>
            <person name="Shi M."/>
            <person name="Liu X."/>
            <person name="Cao Q."/>
            <person name="Hui J.H.L."/>
            <person name="Sookrung N."/>
            <person name="Leung T.F."/>
            <person name="Tungtrongchitr A."/>
            <person name="Tsui S.K.W."/>
        </authorList>
    </citation>
    <scope>NUCLEOTIDE SEQUENCE [LARGE SCALE GENOMIC DNA]</scope>
    <source>
        <strain evidence="10">PWHHKU_190912</strain>
    </source>
</reference>
<keyword evidence="3" id="KW-0202">Cytokine</keyword>
<dbReference type="PANTHER" id="PTHR15151">
    <property type="entry name" value="PROTEIN EIGER"/>
    <property type="match status" value="1"/>
</dbReference>
<organism evidence="10 11">
    <name type="scientific">Periplaneta americana</name>
    <name type="common">American cockroach</name>
    <name type="synonym">Blatta americana</name>
    <dbReference type="NCBI Taxonomy" id="6978"/>
    <lineage>
        <taxon>Eukaryota</taxon>
        <taxon>Metazoa</taxon>
        <taxon>Ecdysozoa</taxon>
        <taxon>Arthropoda</taxon>
        <taxon>Hexapoda</taxon>
        <taxon>Insecta</taxon>
        <taxon>Pterygota</taxon>
        <taxon>Neoptera</taxon>
        <taxon>Polyneoptera</taxon>
        <taxon>Dictyoptera</taxon>
        <taxon>Blattodea</taxon>
        <taxon>Blattoidea</taxon>
        <taxon>Blattidae</taxon>
        <taxon>Blattinae</taxon>
        <taxon>Periplaneta</taxon>
    </lineage>
</organism>
<keyword evidence="5" id="KW-1015">Disulfide bond</keyword>
<feature type="region of interest" description="Disordered" evidence="7">
    <location>
        <begin position="242"/>
        <end position="264"/>
    </location>
</feature>
<keyword evidence="11" id="KW-1185">Reference proteome</keyword>
<sequence>MLLLNNFVLYPPLVLVLLRRPSLLQVYAEEAASEDEDDDDNDDVDDAESDEYDVDYTDEKPTHPRTHAPRTKREIAGATVPVISESYGVEFNGSEGLRLYERLVDGVEQRPDATTDNPIKDYHSSDASNCAQSIVSQFSTDRKSFIVFTNCKGESAVAVQDAQEVRGGRPSLPPAPRPVAALHAPAGAHHLARVPRHADGQQQRLPAAPAAPAPLKLRPTQETRKLPDGEVVVRVLQEQRASQGATVSGPGDVVQKRMRRKKPRLQRKNLAQLEGLDEVPGRPSRVLAAHYHGNATHRSLEDPHYDGNGRLRHPDGKFTDWTASSWMQNLGMGQFFHLRDGVVTVRGSGIYYVYAQWCPLLGSFTVVTWFNECCVPQIYYVDEHDVNGFRVYLNDNAMLHCTTMTVNAPAQHRRAKSNTCHTGAALYLAPGDKISVRDVDGLRYSLFEPAKSFFGLVKMGDARFK</sequence>
<dbReference type="Proteomes" id="UP001148838">
    <property type="component" value="Unassembled WGS sequence"/>
</dbReference>
<keyword evidence="8" id="KW-0732">Signal</keyword>
<keyword evidence="6" id="KW-0325">Glycoprotein</keyword>
<evidence type="ECO:0000256" key="1">
    <source>
        <dbReference type="ARBA" id="ARBA00004613"/>
    </source>
</evidence>
<evidence type="ECO:0000256" key="7">
    <source>
        <dbReference type="SAM" id="MobiDB-lite"/>
    </source>
</evidence>
<evidence type="ECO:0000256" key="4">
    <source>
        <dbReference type="ARBA" id="ARBA00022525"/>
    </source>
</evidence>
<dbReference type="InterPro" id="IPR006052">
    <property type="entry name" value="TNF_dom"/>
</dbReference>
<gene>
    <name evidence="10" type="ORF">ANN_27407</name>
</gene>
<evidence type="ECO:0000313" key="11">
    <source>
        <dbReference type="Proteomes" id="UP001148838"/>
    </source>
</evidence>
<dbReference type="EMBL" id="JAJSOF020000041">
    <property type="protein sequence ID" value="KAJ4425782.1"/>
    <property type="molecule type" value="Genomic_DNA"/>
</dbReference>
<dbReference type="Gene3D" id="2.60.120.40">
    <property type="match status" value="2"/>
</dbReference>
<dbReference type="PANTHER" id="PTHR15151:SF24">
    <property type="entry name" value="A PROLIFERATION-INDUCING LIGAND-LIKE PROTEIN-RELATED"/>
    <property type="match status" value="1"/>
</dbReference>
<dbReference type="InterPro" id="IPR051748">
    <property type="entry name" value="TNF_Ligand_Superfamily"/>
</dbReference>
<protein>
    <recommendedName>
        <fullName evidence="9">THD domain-containing protein</fullName>
    </recommendedName>
</protein>
<proteinExistence type="inferred from homology"/>
<feature type="signal peptide" evidence="8">
    <location>
        <begin position="1"/>
        <end position="24"/>
    </location>
</feature>
<comment type="similarity">
    <text evidence="2">Belongs to the tumor necrosis factor family.</text>
</comment>
<dbReference type="PROSITE" id="PS50049">
    <property type="entry name" value="THD_2"/>
    <property type="match status" value="1"/>
</dbReference>
<dbReference type="InterPro" id="IPR008983">
    <property type="entry name" value="Tumour_necrosis_fac-like_dom"/>
</dbReference>
<feature type="domain" description="THD" evidence="9">
    <location>
        <begin position="287"/>
        <end position="459"/>
    </location>
</feature>
<feature type="compositionally biased region" description="Acidic residues" evidence="7">
    <location>
        <begin position="31"/>
        <end position="56"/>
    </location>
</feature>
<comment type="subcellular location">
    <subcellularLocation>
        <location evidence="1">Secreted</location>
    </subcellularLocation>
</comment>
<evidence type="ECO:0000259" key="9">
    <source>
        <dbReference type="PROSITE" id="PS50049"/>
    </source>
</evidence>
<evidence type="ECO:0000256" key="8">
    <source>
        <dbReference type="SAM" id="SignalP"/>
    </source>
</evidence>
<keyword evidence="4" id="KW-0964">Secreted</keyword>
<evidence type="ECO:0000256" key="3">
    <source>
        <dbReference type="ARBA" id="ARBA00022514"/>
    </source>
</evidence>
<dbReference type="Pfam" id="PF00229">
    <property type="entry name" value="TNF"/>
    <property type="match status" value="1"/>
</dbReference>
<evidence type="ECO:0000256" key="6">
    <source>
        <dbReference type="ARBA" id="ARBA00023180"/>
    </source>
</evidence>
<accession>A0ABQ8RVU6</accession>
<evidence type="ECO:0000256" key="2">
    <source>
        <dbReference type="ARBA" id="ARBA00008670"/>
    </source>
</evidence>
<feature type="chain" id="PRO_5046615383" description="THD domain-containing protein" evidence="8">
    <location>
        <begin position="25"/>
        <end position="465"/>
    </location>
</feature>
<name>A0ABQ8RVU6_PERAM</name>
<feature type="region of interest" description="Disordered" evidence="7">
    <location>
        <begin position="29"/>
        <end position="71"/>
    </location>
</feature>
<comment type="caution">
    <text evidence="10">The sequence shown here is derived from an EMBL/GenBank/DDBJ whole genome shotgun (WGS) entry which is preliminary data.</text>
</comment>
<evidence type="ECO:0000256" key="5">
    <source>
        <dbReference type="ARBA" id="ARBA00023157"/>
    </source>
</evidence>
<dbReference type="SUPFAM" id="SSF49842">
    <property type="entry name" value="TNF-like"/>
    <property type="match status" value="1"/>
</dbReference>
<evidence type="ECO:0000313" key="10">
    <source>
        <dbReference type="EMBL" id="KAJ4425782.1"/>
    </source>
</evidence>